<evidence type="ECO:0000313" key="2">
    <source>
        <dbReference type="EMBL" id="KAK0417017.1"/>
    </source>
</evidence>
<keyword evidence="1" id="KW-0472">Membrane</keyword>
<keyword evidence="1" id="KW-1133">Transmembrane helix</keyword>
<dbReference type="Proteomes" id="UP001175271">
    <property type="component" value="Unassembled WGS sequence"/>
</dbReference>
<protein>
    <recommendedName>
        <fullName evidence="4">Transmembrane protein</fullName>
    </recommendedName>
</protein>
<accession>A0AA39M153</accession>
<reference evidence="2" key="1">
    <citation type="submission" date="2023-06" db="EMBL/GenBank/DDBJ databases">
        <title>Genomic analysis of the entomopathogenic nematode Steinernema hermaphroditum.</title>
        <authorList>
            <person name="Schwarz E.M."/>
            <person name="Heppert J.K."/>
            <person name="Baniya A."/>
            <person name="Schwartz H.T."/>
            <person name="Tan C.-H."/>
            <person name="Antoshechkin I."/>
            <person name="Sternberg P.W."/>
            <person name="Goodrich-Blair H."/>
            <person name="Dillman A.R."/>
        </authorList>
    </citation>
    <scope>NUCLEOTIDE SEQUENCE</scope>
    <source>
        <strain evidence="2">PS9179</strain>
        <tissue evidence="2">Whole animal</tissue>
    </source>
</reference>
<comment type="caution">
    <text evidence="2">The sequence shown here is derived from an EMBL/GenBank/DDBJ whole genome shotgun (WGS) entry which is preliminary data.</text>
</comment>
<name>A0AA39M153_9BILA</name>
<feature type="transmembrane region" description="Helical" evidence="1">
    <location>
        <begin position="21"/>
        <end position="49"/>
    </location>
</feature>
<keyword evidence="3" id="KW-1185">Reference proteome</keyword>
<organism evidence="2 3">
    <name type="scientific">Steinernema hermaphroditum</name>
    <dbReference type="NCBI Taxonomy" id="289476"/>
    <lineage>
        <taxon>Eukaryota</taxon>
        <taxon>Metazoa</taxon>
        <taxon>Ecdysozoa</taxon>
        <taxon>Nematoda</taxon>
        <taxon>Chromadorea</taxon>
        <taxon>Rhabditida</taxon>
        <taxon>Tylenchina</taxon>
        <taxon>Panagrolaimomorpha</taxon>
        <taxon>Strongyloidoidea</taxon>
        <taxon>Steinernematidae</taxon>
        <taxon>Steinernema</taxon>
    </lineage>
</organism>
<dbReference type="AlphaFoldDB" id="A0AA39M153"/>
<proteinExistence type="predicted"/>
<evidence type="ECO:0000256" key="1">
    <source>
        <dbReference type="SAM" id="Phobius"/>
    </source>
</evidence>
<sequence>MARSRLRCRIFVPRKFFQQRASWPFFWDAALTRIFISCVVLSVQAIVFYKNAWLFAFYGGGPFIGPHVPSTFFISSQRSFFFKSRLRSSSRGAMRVENATCAKCSKRAIEEHYYIISIVLRSP</sequence>
<evidence type="ECO:0008006" key="4">
    <source>
        <dbReference type="Google" id="ProtNLM"/>
    </source>
</evidence>
<evidence type="ECO:0000313" key="3">
    <source>
        <dbReference type="Proteomes" id="UP001175271"/>
    </source>
</evidence>
<keyword evidence="1" id="KW-0812">Transmembrane</keyword>
<dbReference type="EMBL" id="JAUCMV010000002">
    <property type="protein sequence ID" value="KAK0417017.1"/>
    <property type="molecule type" value="Genomic_DNA"/>
</dbReference>
<gene>
    <name evidence="2" type="ORF">QR680_012790</name>
</gene>
<feature type="transmembrane region" description="Helical" evidence="1">
    <location>
        <begin position="55"/>
        <end position="75"/>
    </location>
</feature>